<feature type="transmembrane region" description="Helical" evidence="1">
    <location>
        <begin position="27"/>
        <end position="50"/>
    </location>
</feature>
<feature type="transmembrane region" description="Helical" evidence="1">
    <location>
        <begin position="70"/>
        <end position="92"/>
    </location>
</feature>
<feature type="transmembrane region" description="Helical" evidence="1">
    <location>
        <begin position="158"/>
        <end position="180"/>
    </location>
</feature>
<dbReference type="EMBL" id="FNKX01000005">
    <property type="protein sequence ID" value="SDR62581.1"/>
    <property type="molecule type" value="Genomic_DNA"/>
</dbReference>
<evidence type="ECO:0008006" key="4">
    <source>
        <dbReference type="Google" id="ProtNLM"/>
    </source>
</evidence>
<dbReference type="Proteomes" id="UP000199365">
    <property type="component" value="Unassembled WGS sequence"/>
</dbReference>
<proteinExistence type="predicted"/>
<evidence type="ECO:0000313" key="2">
    <source>
        <dbReference type="EMBL" id="SDR62581.1"/>
    </source>
</evidence>
<dbReference type="InterPro" id="IPR033459">
    <property type="entry name" value="AveC-like"/>
</dbReference>
<gene>
    <name evidence="2" type="ORF">SAMN05445850_8281</name>
</gene>
<accession>A0A1H1KJP2</accession>
<keyword evidence="1" id="KW-1133">Transmembrane helix</keyword>
<reference evidence="3" key="1">
    <citation type="submission" date="2016-10" db="EMBL/GenBank/DDBJ databases">
        <authorList>
            <person name="Varghese N."/>
            <person name="Submissions S."/>
        </authorList>
    </citation>
    <scope>NUCLEOTIDE SEQUENCE [LARGE SCALE GENOMIC DNA]</scope>
    <source>
        <strain evidence="3">DUS833</strain>
    </source>
</reference>
<feature type="transmembrane region" description="Helical" evidence="1">
    <location>
        <begin position="241"/>
        <end position="261"/>
    </location>
</feature>
<dbReference type="Pfam" id="PF17198">
    <property type="entry name" value="AveC_like"/>
    <property type="match status" value="1"/>
</dbReference>
<sequence>MCTNQNTGMDAGHASLTVPETVVRQPVLWWAGAGAVFLALQAYVLLSWVLSPDFASRGTGVDPVPAQVRTSAWISQFNSVVAFLVCAIYCVRRSRREGCLTWDALLMIGGLSVCWLDTAINYFRSVVLYNAYMLNWGSWNAHIPGWASGSAHPTPEPLVFVTGLYGWWFLLFSAVFCGVARRLELHWPRIGVLGLVLAGVVTLSLLDALLELIFVFSGLYAYAAVVPGWTLWLGTVHQFPLYGPLILGVLCTIVAMLRYGARKQRYSFVERGSDELPVSAPVRTAIRILAIVGFMNTVFVIAVFAHWWIGSHAEGPLPVPSYLVLDNADSTFNCVT</sequence>
<feature type="transmembrane region" description="Helical" evidence="1">
    <location>
        <begin position="192"/>
        <end position="221"/>
    </location>
</feature>
<keyword evidence="1" id="KW-0472">Membrane</keyword>
<evidence type="ECO:0000256" key="1">
    <source>
        <dbReference type="SAM" id="Phobius"/>
    </source>
</evidence>
<protein>
    <recommendedName>
        <fullName evidence="4">Spirocyclase, AveC family</fullName>
    </recommendedName>
</protein>
<keyword evidence="1" id="KW-0812">Transmembrane</keyword>
<dbReference type="AlphaFoldDB" id="A0A1H1KJP2"/>
<evidence type="ECO:0000313" key="3">
    <source>
        <dbReference type="Proteomes" id="UP000199365"/>
    </source>
</evidence>
<feature type="transmembrane region" description="Helical" evidence="1">
    <location>
        <begin position="104"/>
        <end position="123"/>
    </location>
</feature>
<organism evidence="2 3">
    <name type="scientific">Paraburkholderia tuberum</name>
    <dbReference type="NCBI Taxonomy" id="157910"/>
    <lineage>
        <taxon>Bacteria</taxon>
        <taxon>Pseudomonadati</taxon>
        <taxon>Pseudomonadota</taxon>
        <taxon>Betaproteobacteria</taxon>
        <taxon>Burkholderiales</taxon>
        <taxon>Burkholderiaceae</taxon>
        <taxon>Paraburkholderia</taxon>
    </lineage>
</organism>
<name>A0A1H1KJP2_9BURK</name>
<dbReference type="RefSeq" id="WP_090812935.1">
    <property type="nucleotide sequence ID" value="NZ_FNKX01000005.1"/>
</dbReference>
<keyword evidence="3" id="KW-1185">Reference proteome</keyword>
<feature type="transmembrane region" description="Helical" evidence="1">
    <location>
        <begin position="288"/>
        <end position="309"/>
    </location>
</feature>